<comment type="catalytic activity">
    <reaction evidence="3">
        <text>[thioredoxin]-dithiol + NADP(+) = [thioredoxin]-disulfide + NADPH + H(+)</text>
        <dbReference type="Rhea" id="RHEA:20345"/>
        <dbReference type="Rhea" id="RHEA-COMP:10698"/>
        <dbReference type="Rhea" id="RHEA-COMP:10700"/>
        <dbReference type="ChEBI" id="CHEBI:15378"/>
        <dbReference type="ChEBI" id="CHEBI:29950"/>
        <dbReference type="ChEBI" id="CHEBI:50058"/>
        <dbReference type="ChEBI" id="CHEBI:57783"/>
        <dbReference type="ChEBI" id="CHEBI:58349"/>
        <dbReference type="EC" id="1.8.1.9"/>
    </reaction>
</comment>
<evidence type="ECO:0000313" key="6">
    <source>
        <dbReference type="Proteomes" id="UP000075357"/>
    </source>
</evidence>
<dbReference type="Proteomes" id="UP000075357">
    <property type="component" value="Unassembled WGS sequence"/>
</dbReference>
<accession>A0A150HIK3</accession>
<evidence type="ECO:0000313" key="5">
    <source>
        <dbReference type="EMBL" id="KXZ61972.1"/>
    </source>
</evidence>
<dbReference type="PANTHER" id="PTHR48105">
    <property type="entry name" value="THIOREDOXIN REDUCTASE 1-RELATED-RELATED"/>
    <property type="match status" value="1"/>
</dbReference>
<gene>
    <name evidence="5" type="primary">trxB_1</name>
    <name evidence="5" type="ORF">Mlaev_00016</name>
</gene>
<dbReference type="Gene3D" id="3.50.50.60">
    <property type="entry name" value="FAD/NAD(P)-binding domain"/>
    <property type="match status" value="2"/>
</dbReference>
<protein>
    <submittedName>
        <fullName evidence="5">Thioredoxin reductase</fullName>
        <ecNumber evidence="5">1.8.1.9</ecNumber>
    </submittedName>
</protein>
<evidence type="ECO:0000259" key="4">
    <source>
        <dbReference type="Pfam" id="PF07992"/>
    </source>
</evidence>
<dbReference type="AlphaFoldDB" id="A0A150HIK3"/>
<dbReference type="PRINTS" id="PR00469">
    <property type="entry name" value="PNDRDTASEII"/>
</dbReference>
<name>A0A150HIK3_9MICO</name>
<dbReference type="PATRIC" id="fig|36807.3.peg.16"/>
<dbReference type="PRINTS" id="PR00368">
    <property type="entry name" value="FADPNR"/>
</dbReference>
<evidence type="ECO:0000256" key="3">
    <source>
        <dbReference type="ARBA" id="ARBA00048132"/>
    </source>
</evidence>
<organism evidence="5 6">
    <name type="scientific">Microbacterium laevaniformans</name>
    <dbReference type="NCBI Taxonomy" id="36807"/>
    <lineage>
        <taxon>Bacteria</taxon>
        <taxon>Bacillati</taxon>
        <taxon>Actinomycetota</taxon>
        <taxon>Actinomycetes</taxon>
        <taxon>Micrococcales</taxon>
        <taxon>Microbacteriaceae</taxon>
        <taxon>Microbacterium</taxon>
    </lineage>
</organism>
<dbReference type="STRING" id="36807.Mlaev_00016"/>
<comment type="caution">
    <text evidence="5">The sequence shown here is derived from an EMBL/GenBank/DDBJ whole genome shotgun (WGS) entry which is preliminary data.</text>
</comment>
<dbReference type="InterPro" id="IPR023753">
    <property type="entry name" value="FAD/NAD-binding_dom"/>
</dbReference>
<keyword evidence="2 5" id="KW-0560">Oxidoreductase</keyword>
<evidence type="ECO:0000256" key="1">
    <source>
        <dbReference type="ARBA" id="ARBA00022630"/>
    </source>
</evidence>
<sequence length="328" mass="33733">MSAAPRDAGASGTRVVDVVVVGGGPAGLSAALNLARARASVVVVDAGRPRNAATLRSHGFLTRDGVSPMELRKLARAELDAYPDVRILERTIATSVVRVAASDAPSSRDARFTVAIGGRAAVAEPRLGARSVVVATGLRETLPAVEGIRSFYGMSLFSCAACDAWELQGGRLALIGETPDLAARARLIAHWTNRLTVFTNGAGIVDAVEEAELVASGVGVERAPIAELVGERGAISAVVLADGTRVEVDGGFVRPVWEPALEFLDGVDAERDDAGHLRTDRAGRTSIPGLYSAGDAASGPQQLIVAAGQGARVAAVLVHDSVGVTTAH</sequence>
<dbReference type="EC" id="1.8.1.9" evidence="5"/>
<dbReference type="GO" id="GO:0004791">
    <property type="term" value="F:thioredoxin-disulfide reductase (NADPH) activity"/>
    <property type="evidence" value="ECO:0007669"/>
    <property type="project" value="UniProtKB-EC"/>
</dbReference>
<dbReference type="RefSeq" id="WP_082784195.1">
    <property type="nucleotide sequence ID" value="NZ_LRAD01000001.1"/>
</dbReference>
<dbReference type="Pfam" id="PF07992">
    <property type="entry name" value="Pyr_redox_2"/>
    <property type="match status" value="1"/>
</dbReference>
<dbReference type="SUPFAM" id="SSF51905">
    <property type="entry name" value="FAD/NAD(P)-binding domain"/>
    <property type="match status" value="1"/>
</dbReference>
<keyword evidence="6" id="KW-1185">Reference proteome</keyword>
<proteinExistence type="predicted"/>
<feature type="domain" description="FAD/NAD(P)-binding" evidence="4">
    <location>
        <begin position="17"/>
        <end position="310"/>
    </location>
</feature>
<reference evidence="5 6" key="1">
    <citation type="submission" date="2016-01" db="EMBL/GenBank/DDBJ databases">
        <title>Draft genome sequences of Microbacterium laevaniformans LCDC 91-0039 and the type strain of Microbacterium hominis LCDC 84-209.</title>
        <authorList>
            <person name="Bernier A.-M."/>
            <person name="Bernard K."/>
        </authorList>
    </citation>
    <scope>NUCLEOTIDE SEQUENCE [LARGE SCALE GENOMIC DNA]</scope>
    <source>
        <strain evidence="5 6">LCDC 91-0039</strain>
    </source>
</reference>
<dbReference type="EMBL" id="LRAD01000001">
    <property type="protein sequence ID" value="KXZ61972.1"/>
    <property type="molecule type" value="Genomic_DNA"/>
</dbReference>
<dbReference type="InterPro" id="IPR036188">
    <property type="entry name" value="FAD/NAD-bd_sf"/>
</dbReference>
<evidence type="ECO:0000256" key="2">
    <source>
        <dbReference type="ARBA" id="ARBA00023002"/>
    </source>
</evidence>
<keyword evidence="1" id="KW-0285">Flavoprotein</keyword>
<dbReference type="InterPro" id="IPR050097">
    <property type="entry name" value="Ferredoxin-NADP_redctase_2"/>
</dbReference>